<evidence type="ECO:0000259" key="2">
    <source>
        <dbReference type="SMART" id="SM00852"/>
    </source>
</evidence>
<dbReference type="PIRSF" id="PIRSF036626">
    <property type="entry name" value="MPTBd_MobAlike"/>
    <property type="match status" value="1"/>
</dbReference>
<dbReference type="SUPFAM" id="SSF53448">
    <property type="entry name" value="Nucleotide-diphospho-sugar transferases"/>
    <property type="match status" value="1"/>
</dbReference>
<keyword evidence="4" id="KW-1185">Reference proteome</keyword>
<dbReference type="InterPro" id="IPR001453">
    <property type="entry name" value="MoaB/Mog_dom"/>
</dbReference>
<evidence type="ECO:0000313" key="3">
    <source>
        <dbReference type="EMBL" id="GAB1583425.1"/>
    </source>
</evidence>
<comment type="caution">
    <text evidence="3">The sequence shown here is derived from an EMBL/GenBank/DDBJ whole genome shotgun (WGS) entry which is preliminary data.</text>
</comment>
<dbReference type="Pfam" id="PF12804">
    <property type="entry name" value="NTP_transf_3"/>
    <property type="match status" value="1"/>
</dbReference>
<accession>A0ABQ0H3B7</accession>
<dbReference type="InterPro" id="IPR036425">
    <property type="entry name" value="MoaB/Mog-like_dom_sf"/>
</dbReference>
<dbReference type="CDD" id="cd04182">
    <property type="entry name" value="GT_2_like_f"/>
    <property type="match status" value="1"/>
</dbReference>
<dbReference type="Proteomes" id="UP001628091">
    <property type="component" value="Unassembled WGS sequence"/>
</dbReference>
<name>A0ABQ0H3B7_9HYPH</name>
<protein>
    <submittedName>
        <fullName evidence="3">Molybdopterin-binding/glycosyltransferase family 2 protein</fullName>
    </submittedName>
</protein>
<dbReference type="CDD" id="cd03522">
    <property type="entry name" value="MoeA_like"/>
    <property type="match status" value="1"/>
</dbReference>
<gene>
    <name evidence="3" type="ORF">PPNSA23_33680</name>
</gene>
<reference evidence="3 4" key="1">
    <citation type="submission" date="2024-10" db="EMBL/GenBank/DDBJ databases">
        <title>Isolation, draft genome sequencing and identification of Phyllobacterium sp. NSA23, isolated from leaf soil.</title>
        <authorList>
            <person name="Akita H."/>
        </authorList>
    </citation>
    <scope>NUCLEOTIDE SEQUENCE [LARGE SCALE GENOMIC DNA]</scope>
    <source>
        <strain evidence="3 4">NSA23</strain>
    </source>
</reference>
<dbReference type="InterPro" id="IPR029044">
    <property type="entry name" value="Nucleotide-diphossugar_trans"/>
</dbReference>
<organism evidence="3 4">
    <name type="scientific">Phyllobacterium phragmitis</name>
    <dbReference type="NCBI Taxonomy" id="2670329"/>
    <lineage>
        <taxon>Bacteria</taxon>
        <taxon>Pseudomonadati</taxon>
        <taxon>Pseudomonadota</taxon>
        <taxon>Alphaproteobacteria</taxon>
        <taxon>Hyphomicrobiales</taxon>
        <taxon>Phyllobacteriaceae</taxon>
        <taxon>Phyllobacterium</taxon>
    </lineage>
</organism>
<proteinExistence type="predicted"/>
<dbReference type="Gene3D" id="3.40.980.10">
    <property type="entry name" value="MoaB/Mog-like domain"/>
    <property type="match status" value="1"/>
</dbReference>
<dbReference type="SMART" id="SM00852">
    <property type="entry name" value="MoCF_biosynth"/>
    <property type="match status" value="1"/>
</dbReference>
<dbReference type="Gene3D" id="3.90.550.10">
    <property type="entry name" value="Spore Coat Polysaccharide Biosynthesis Protein SpsA, Chain A"/>
    <property type="match status" value="1"/>
</dbReference>
<evidence type="ECO:0000313" key="4">
    <source>
        <dbReference type="Proteomes" id="UP001628091"/>
    </source>
</evidence>
<dbReference type="EMBL" id="BAAFZP010000001">
    <property type="protein sequence ID" value="GAB1583425.1"/>
    <property type="molecule type" value="Genomic_DNA"/>
</dbReference>
<feature type="domain" description="MoaB/Mog" evidence="2">
    <location>
        <begin position="176"/>
        <end position="308"/>
    </location>
</feature>
<evidence type="ECO:0000256" key="1">
    <source>
        <dbReference type="ARBA" id="ARBA00022842"/>
    </source>
</evidence>
<dbReference type="PANTHER" id="PTHR43777">
    <property type="entry name" value="MOLYBDENUM COFACTOR CYTIDYLYLTRANSFERASE"/>
    <property type="match status" value="1"/>
</dbReference>
<keyword evidence="1" id="KW-0460">Magnesium</keyword>
<dbReference type="InterPro" id="IPR012184">
    <property type="entry name" value="Bifunc_Mopterin-bd"/>
</dbReference>
<dbReference type="SUPFAM" id="SSF53218">
    <property type="entry name" value="Molybdenum cofactor biosynthesis proteins"/>
    <property type="match status" value="1"/>
</dbReference>
<sequence length="541" mass="56265">MREASCMIFGELPIEEAEGAILAHSVSTGASSLRKGHVLTRGDIDALQAAGILRVTAARLAATDLGEDEAASRLADALRIDDVRIGPASTGRVNFFALENGLFTVDPAVINGINAVDPAVTIATLKNHDRVQPGQMVATVKIIPFAVDAAIIERIEKQIAGRAAFGIRPFRPQSIGLVQTVLPSVKPSVLDKTKRVMEARVIRNAGMIAGEMRVSHRAADLKEAIRQMASLSDALIVFGASAVADPADIVPQAIREAGGTVHHIGMPVDPGNLLILGELDGKPVIGAPGCARSLKENGFDWVLDRLMAGIGVTPRDIVGMGVGGLLMEIPTRPQPRQAEPAVRPVTVAVALLAAGQSRRMGGPNKLLAQISGEPIVRLSARRALASGGHPVIAVLGHMAGEIEAALSGLDVVTAVNGAYATGISSSIRTALLHVPADTDGMMVLLADMPALAPEHLKRLIEVFAKAGGSAVVRATFDGKRGNPVILPRSLFGSIERLAGDIGARHLIENGDAPVIDVEIGPAAMVDVDTPDDLRTAGGVIA</sequence>
<dbReference type="InterPro" id="IPR025877">
    <property type="entry name" value="MobA-like_NTP_Trfase"/>
</dbReference>
<dbReference type="PANTHER" id="PTHR43777:SF1">
    <property type="entry name" value="MOLYBDENUM COFACTOR CYTIDYLYLTRANSFERASE"/>
    <property type="match status" value="1"/>
</dbReference>